<reference evidence="2" key="1">
    <citation type="journal article" date="2021" name="Nat. Commun.">
        <title>Genetic determinants of endophytism in the Arabidopsis root mycobiome.</title>
        <authorList>
            <person name="Mesny F."/>
            <person name="Miyauchi S."/>
            <person name="Thiergart T."/>
            <person name="Pickel B."/>
            <person name="Atanasova L."/>
            <person name="Karlsson M."/>
            <person name="Huettel B."/>
            <person name="Barry K.W."/>
            <person name="Haridas S."/>
            <person name="Chen C."/>
            <person name="Bauer D."/>
            <person name="Andreopoulos W."/>
            <person name="Pangilinan J."/>
            <person name="LaButti K."/>
            <person name="Riley R."/>
            <person name="Lipzen A."/>
            <person name="Clum A."/>
            <person name="Drula E."/>
            <person name="Henrissat B."/>
            <person name="Kohler A."/>
            <person name="Grigoriev I.V."/>
            <person name="Martin F.M."/>
            <person name="Hacquard S."/>
        </authorList>
    </citation>
    <scope>NUCLEOTIDE SEQUENCE</scope>
    <source>
        <strain evidence="2">MPI-CAGE-CH-0243</strain>
    </source>
</reference>
<evidence type="ECO:0000256" key="1">
    <source>
        <dbReference type="SAM" id="MobiDB-lite"/>
    </source>
</evidence>
<proteinExistence type="predicted"/>
<feature type="compositionally biased region" description="Polar residues" evidence="1">
    <location>
        <begin position="548"/>
        <end position="562"/>
    </location>
</feature>
<evidence type="ECO:0000313" key="2">
    <source>
        <dbReference type="EMBL" id="KAH7135462.1"/>
    </source>
</evidence>
<sequence length="562" mass="63607">MHVMNTIVDRTSLFSCLVKFMQVNSSHAIDFDMSELVTTMMETFYADDGHMSHNWFISAKNMPSMIFNFIRTRDCFVDTCPLPSMQVQLNCDRLSSDSVIIVDVERQIPIIDFQGLAPTLPPGAEYRISPTYHHRILSSRFCSFPTEPCFSLHLDDHSKMALTWSAAQHCFRGIVPNVDSCYHLTRSRSRIVAATICFATITTLFPKNIRFEQTTRYRIILSLDLPSLRDMSGEKSPAGQQLSYSNTPTSSLNREEDKFYPFLGDSNYDADSDTSMCAYTNDNSLRSLQYTGSDTVNKPKAGVEVPNDSMLAASADFARGRFAIDSLDHNISMNTSPERPRLDSLIKSGLSASPTGEDIFSSKSLVLKCLNTGVLGEASVDPSPKGKSLKWYRRLSPEYNGLLERKTRSRAYQADNAKVLLSLKKKGSVKRVIMHRGRQATRRQCRNHFRPKAVAKIMSRTRLPHLTKLNDQKEDERDCDTNLLHDQEEAERELEREIDAEMCTYKKNYAMFLKMKSGNTGYELLDETQDTEMERAFVSSDSREDFWGTQSSASSSPMGGMD</sequence>
<dbReference type="AlphaFoldDB" id="A0A9P9EE60"/>
<protein>
    <submittedName>
        <fullName evidence="2">Uncharacterized protein</fullName>
    </submittedName>
</protein>
<comment type="caution">
    <text evidence="2">The sequence shown here is derived from an EMBL/GenBank/DDBJ whole genome shotgun (WGS) entry which is preliminary data.</text>
</comment>
<name>A0A9P9EE60_9PLEO</name>
<evidence type="ECO:0000313" key="3">
    <source>
        <dbReference type="Proteomes" id="UP000700596"/>
    </source>
</evidence>
<feature type="region of interest" description="Disordered" evidence="1">
    <location>
        <begin position="536"/>
        <end position="562"/>
    </location>
</feature>
<dbReference type="Proteomes" id="UP000700596">
    <property type="component" value="Unassembled WGS sequence"/>
</dbReference>
<feature type="compositionally biased region" description="Polar residues" evidence="1">
    <location>
        <begin position="238"/>
        <end position="252"/>
    </location>
</feature>
<feature type="region of interest" description="Disordered" evidence="1">
    <location>
        <begin position="232"/>
        <end position="252"/>
    </location>
</feature>
<gene>
    <name evidence="2" type="ORF">B0J11DRAFT_160348</name>
</gene>
<organism evidence="2 3">
    <name type="scientific">Dendryphion nanum</name>
    <dbReference type="NCBI Taxonomy" id="256645"/>
    <lineage>
        <taxon>Eukaryota</taxon>
        <taxon>Fungi</taxon>
        <taxon>Dikarya</taxon>
        <taxon>Ascomycota</taxon>
        <taxon>Pezizomycotina</taxon>
        <taxon>Dothideomycetes</taxon>
        <taxon>Pleosporomycetidae</taxon>
        <taxon>Pleosporales</taxon>
        <taxon>Torulaceae</taxon>
        <taxon>Dendryphion</taxon>
    </lineage>
</organism>
<keyword evidence="3" id="KW-1185">Reference proteome</keyword>
<dbReference type="OrthoDB" id="5330058at2759"/>
<dbReference type="EMBL" id="JAGMWT010000002">
    <property type="protein sequence ID" value="KAH7135462.1"/>
    <property type="molecule type" value="Genomic_DNA"/>
</dbReference>
<accession>A0A9P9EE60</accession>